<keyword evidence="2" id="KW-1185">Reference proteome</keyword>
<sequence length="275" mass="28892">MTDVSNGKVDKTGGRVTGPLTLSSTTNYSRTVWDANGYTPSIQADKAANQIGFVNAANTAYNLWVYDDGHVATRGSLTVGGSSVGGGSNATYATDGNVYGSVWGGWLSNWLAANKMQKTGDNATGRFTFSQPGWQADLGLRNWRSGQDAWVWLRARDTGGLDIINSAYNAVTWQVDNGGTTWQLGAVNVGGVRIQTDGNIVGGSMPWGDLFSAINVKVNVGTQATHRTGVNEFASINVGSAANTADAGSPWVLIGLRSQSGSSVTYLRANWLAVG</sequence>
<dbReference type="EMBL" id="CP008727">
    <property type="protein sequence ID" value="AIO70789.1"/>
    <property type="molecule type" value="Genomic_DNA"/>
</dbReference>
<gene>
    <name evidence="1" type="ORF">DM82_4369</name>
</gene>
<evidence type="ECO:0000313" key="2">
    <source>
        <dbReference type="Proteomes" id="UP000029424"/>
    </source>
</evidence>
<dbReference type="AlphaFoldDB" id="A0AAI8FS06"/>
<dbReference type="Proteomes" id="UP000029424">
    <property type="component" value="Chromosome 2"/>
</dbReference>
<dbReference type="Gene3D" id="6.20.70.20">
    <property type="match status" value="1"/>
</dbReference>
<evidence type="ECO:0000313" key="1">
    <source>
        <dbReference type="EMBL" id="AIO70789.1"/>
    </source>
</evidence>
<accession>A0AAI8FS06</accession>
<proteinExistence type="predicted"/>
<name>A0AAI8FS06_9BURK</name>
<reference evidence="1 2" key="1">
    <citation type="submission" date="2014-06" db="EMBL/GenBank/DDBJ databases">
        <authorList>
            <person name="Bishop-Lilly K.A."/>
            <person name="Broomall S.M."/>
            <person name="Chain P.S."/>
            <person name="Chertkov O."/>
            <person name="Coyne S.R."/>
            <person name="Daligault H.E."/>
            <person name="Davenport K.W."/>
            <person name="Erkkila T."/>
            <person name="Frey K.G."/>
            <person name="Gibbons H.S."/>
            <person name="Gu W."/>
            <person name="Jaissle J."/>
            <person name="Johnson S.L."/>
            <person name="Koroleva G.I."/>
            <person name="Ladner J.T."/>
            <person name="Lo C.-C."/>
            <person name="Minogue T.D."/>
            <person name="Munk C."/>
            <person name="Palacios G.F."/>
            <person name="Redden C.L."/>
            <person name="Rosenzweig C.N."/>
            <person name="Scholz M.B."/>
            <person name="Teshima H."/>
            <person name="Xu Y."/>
        </authorList>
    </citation>
    <scope>NUCLEOTIDE SEQUENCE [LARGE SCALE GENOMIC DNA]</scope>
    <source>
        <strain evidence="1 2">EO147</strain>
    </source>
</reference>
<dbReference type="KEGG" id="bok:DM82_4369"/>
<protein>
    <submittedName>
        <fullName evidence="1">Uncharacterized protein</fullName>
    </submittedName>
</protein>
<organism evidence="1 2">
    <name type="scientific">Burkholderia oklahomensis</name>
    <dbReference type="NCBI Taxonomy" id="342113"/>
    <lineage>
        <taxon>Bacteria</taxon>
        <taxon>Pseudomonadati</taxon>
        <taxon>Pseudomonadota</taxon>
        <taxon>Betaproteobacteria</taxon>
        <taxon>Burkholderiales</taxon>
        <taxon>Burkholderiaceae</taxon>
        <taxon>Burkholderia</taxon>
        <taxon>pseudomallei group</taxon>
    </lineage>
</organism>